<accession>A0A518H670</accession>
<dbReference type="RefSeq" id="WP_145272518.1">
    <property type="nucleotide sequence ID" value="NZ_CP036426.1"/>
</dbReference>
<organism evidence="2 3">
    <name type="scientific">Tautonia plasticadhaerens</name>
    <dbReference type="NCBI Taxonomy" id="2527974"/>
    <lineage>
        <taxon>Bacteria</taxon>
        <taxon>Pseudomonadati</taxon>
        <taxon>Planctomycetota</taxon>
        <taxon>Planctomycetia</taxon>
        <taxon>Isosphaerales</taxon>
        <taxon>Isosphaeraceae</taxon>
        <taxon>Tautonia</taxon>
    </lineage>
</organism>
<dbReference type="KEGG" id="tpla:ElP_42550"/>
<sequence length="208" mass="23369">MSTQKPPAFFISGSLGLDFLNTLATPVDTPVDWIDSGEGLLAWLEEAGLVIAEELMAVRNRAIPGEFDAIAAQARSLREWFRSFVRERSGRKLVADDLRDLEPLNRLLGRDERFAQIVTGPSGGEPVLELKALRRWRTPESLLLPLAEEVGRFVCGEDFEYAKACQGSTCTLLFVDRTRGRARRWCSMAICGNRAKQAAHRHRRKADR</sequence>
<dbReference type="Pfam" id="PF11706">
    <property type="entry name" value="zf-CGNR"/>
    <property type="match status" value="1"/>
</dbReference>
<dbReference type="InterPro" id="IPR023286">
    <property type="entry name" value="ABATE_dom_sf"/>
</dbReference>
<evidence type="ECO:0000313" key="3">
    <source>
        <dbReference type="Proteomes" id="UP000317835"/>
    </source>
</evidence>
<reference evidence="2 3" key="1">
    <citation type="submission" date="2019-02" db="EMBL/GenBank/DDBJ databases">
        <title>Deep-cultivation of Planctomycetes and their phenomic and genomic characterization uncovers novel biology.</title>
        <authorList>
            <person name="Wiegand S."/>
            <person name="Jogler M."/>
            <person name="Boedeker C."/>
            <person name="Pinto D."/>
            <person name="Vollmers J."/>
            <person name="Rivas-Marin E."/>
            <person name="Kohn T."/>
            <person name="Peeters S.H."/>
            <person name="Heuer A."/>
            <person name="Rast P."/>
            <person name="Oberbeckmann S."/>
            <person name="Bunk B."/>
            <person name="Jeske O."/>
            <person name="Meyerdierks A."/>
            <person name="Storesund J.E."/>
            <person name="Kallscheuer N."/>
            <person name="Luecker S."/>
            <person name="Lage O.M."/>
            <person name="Pohl T."/>
            <person name="Merkel B.J."/>
            <person name="Hornburger P."/>
            <person name="Mueller R.-W."/>
            <person name="Bruemmer F."/>
            <person name="Labrenz M."/>
            <person name="Spormann A.M."/>
            <person name="Op den Camp H."/>
            <person name="Overmann J."/>
            <person name="Amann R."/>
            <person name="Jetten M.S.M."/>
            <person name="Mascher T."/>
            <person name="Medema M.H."/>
            <person name="Devos D.P."/>
            <person name="Kaster A.-K."/>
            <person name="Ovreas L."/>
            <person name="Rohde M."/>
            <person name="Galperin M.Y."/>
            <person name="Jogler C."/>
        </authorList>
    </citation>
    <scope>NUCLEOTIDE SEQUENCE [LARGE SCALE GENOMIC DNA]</scope>
    <source>
        <strain evidence="2 3">ElP</strain>
    </source>
</reference>
<dbReference type="InterPro" id="IPR010852">
    <property type="entry name" value="ABATE"/>
</dbReference>
<dbReference type="OrthoDB" id="123307at2"/>
<dbReference type="Gene3D" id="1.10.3300.10">
    <property type="entry name" value="Jann2411-like domain"/>
    <property type="match status" value="1"/>
</dbReference>
<dbReference type="Proteomes" id="UP000317835">
    <property type="component" value="Chromosome"/>
</dbReference>
<feature type="domain" description="Zinc finger CGNR" evidence="1">
    <location>
        <begin position="163"/>
        <end position="204"/>
    </location>
</feature>
<dbReference type="Pfam" id="PF07336">
    <property type="entry name" value="ABATE"/>
    <property type="match status" value="1"/>
</dbReference>
<dbReference type="AlphaFoldDB" id="A0A518H670"/>
<evidence type="ECO:0000313" key="2">
    <source>
        <dbReference type="EMBL" id="QDV36335.1"/>
    </source>
</evidence>
<dbReference type="InterPro" id="IPR021005">
    <property type="entry name" value="Znf_CGNR"/>
</dbReference>
<gene>
    <name evidence="2" type="ORF">ElP_42550</name>
</gene>
<dbReference type="SUPFAM" id="SSF160904">
    <property type="entry name" value="Jann2411-like"/>
    <property type="match status" value="1"/>
</dbReference>
<evidence type="ECO:0000259" key="1">
    <source>
        <dbReference type="Pfam" id="PF11706"/>
    </source>
</evidence>
<name>A0A518H670_9BACT</name>
<proteinExistence type="predicted"/>
<dbReference type="EMBL" id="CP036426">
    <property type="protein sequence ID" value="QDV36335.1"/>
    <property type="molecule type" value="Genomic_DNA"/>
</dbReference>
<protein>
    <submittedName>
        <fullName evidence="2">CGNR zinc finger</fullName>
    </submittedName>
</protein>
<keyword evidence="3" id="KW-1185">Reference proteome</keyword>
<dbReference type="PANTHER" id="PTHR35525">
    <property type="entry name" value="BLL6575 PROTEIN"/>
    <property type="match status" value="1"/>
</dbReference>
<dbReference type="PANTHER" id="PTHR35525:SF3">
    <property type="entry name" value="BLL6575 PROTEIN"/>
    <property type="match status" value="1"/>
</dbReference>